<dbReference type="SUPFAM" id="SSF54106">
    <property type="entry name" value="LysM domain"/>
    <property type="match status" value="1"/>
</dbReference>
<keyword evidence="4" id="KW-0732">Signal</keyword>
<feature type="chain" id="PRO_5005195364" evidence="4">
    <location>
        <begin position="24"/>
        <end position="560"/>
    </location>
</feature>
<name>A0A0G4P376_PENC3</name>
<dbReference type="InterPro" id="IPR036779">
    <property type="entry name" value="LysM_dom_sf"/>
</dbReference>
<evidence type="ECO:0000256" key="1">
    <source>
        <dbReference type="ARBA" id="ARBA00022669"/>
    </source>
</evidence>
<accession>A0A0G4P376</accession>
<keyword evidence="1" id="KW-0147">Chitin-binding</keyword>
<dbReference type="AlphaFoldDB" id="A0A0G4P376"/>
<dbReference type="PROSITE" id="PS00026">
    <property type="entry name" value="CHIT_BIND_I_1"/>
    <property type="match status" value="1"/>
</dbReference>
<evidence type="ECO:0000256" key="4">
    <source>
        <dbReference type="SAM" id="SignalP"/>
    </source>
</evidence>
<dbReference type="Gene3D" id="3.10.350.10">
    <property type="entry name" value="LysM domain"/>
    <property type="match status" value="2"/>
</dbReference>
<dbReference type="Pfam" id="PF00187">
    <property type="entry name" value="Chitin_bind_1"/>
    <property type="match status" value="1"/>
</dbReference>
<evidence type="ECO:0000259" key="5">
    <source>
        <dbReference type="PROSITE" id="PS51782"/>
    </source>
</evidence>
<dbReference type="PANTHER" id="PTHR47700:SF2">
    <property type="entry name" value="CHITINASE"/>
    <property type="match status" value="1"/>
</dbReference>
<proteinExistence type="predicted"/>
<gene>
    <name evidence="6" type="ORF">PCAMFM013_S004g000717</name>
</gene>
<dbReference type="CDD" id="cd00118">
    <property type="entry name" value="LysM"/>
    <property type="match status" value="1"/>
</dbReference>
<dbReference type="EMBL" id="HG793137">
    <property type="protein sequence ID" value="CRL20776.1"/>
    <property type="molecule type" value="Genomic_DNA"/>
</dbReference>
<reference evidence="6 7" key="1">
    <citation type="journal article" date="2014" name="Nat. Commun.">
        <title>Multiple recent horizontal transfers of a large genomic region in cheese making fungi.</title>
        <authorList>
            <person name="Cheeseman K."/>
            <person name="Ropars J."/>
            <person name="Renault P."/>
            <person name="Dupont J."/>
            <person name="Gouzy J."/>
            <person name="Branca A."/>
            <person name="Abraham A.L."/>
            <person name="Ceppi M."/>
            <person name="Conseiller E."/>
            <person name="Debuchy R."/>
            <person name="Malagnac F."/>
            <person name="Goarin A."/>
            <person name="Silar P."/>
            <person name="Lacoste S."/>
            <person name="Sallet E."/>
            <person name="Bensimon A."/>
            <person name="Giraud T."/>
            <person name="Brygoo Y."/>
        </authorList>
    </citation>
    <scope>NUCLEOTIDE SEQUENCE [LARGE SCALE GENOMIC DNA]</scope>
    <source>
        <strain evidence="7">FM 013</strain>
    </source>
</reference>
<dbReference type="CDD" id="cd00035">
    <property type="entry name" value="ChtBD1"/>
    <property type="match status" value="1"/>
</dbReference>
<feature type="domain" description="LysM" evidence="5">
    <location>
        <begin position="47"/>
        <end position="91"/>
    </location>
</feature>
<dbReference type="GO" id="GO:0008061">
    <property type="term" value="F:chitin binding"/>
    <property type="evidence" value="ECO:0007669"/>
    <property type="project" value="UniProtKB-KW"/>
</dbReference>
<organism evidence="6 7">
    <name type="scientific">Penicillium camemberti (strain FM 013)</name>
    <dbReference type="NCBI Taxonomy" id="1429867"/>
    <lineage>
        <taxon>Eukaryota</taxon>
        <taxon>Fungi</taxon>
        <taxon>Dikarya</taxon>
        <taxon>Ascomycota</taxon>
        <taxon>Pezizomycotina</taxon>
        <taxon>Eurotiomycetes</taxon>
        <taxon>Eurotiomycetidae</taxon>
        <taxon>Eurotiales</taxon>
        <taxon>Aspergillaceae</taxon>
        <taxon>Penicillium</taxon>
    </lineage>
</organism>
<feature type="compositionally biased region" description="Low complexity" evidence="3">
    <location>
        <begin position="232"/>
        <end position="301"/>
    </location>
</feature>
<dbReference type="STRING" id="1429867.A0A0G4P376"/>
<evidence type="ECO:0000313" key="6">
    <source>
        <dbReference type="EMBL" id="CRL20776.1"/>
    </source>
</evidence>
<evidence type="ECO:0000256" key="2">
    <source>
        <dbReference type="ARBA" id="ARBA00023026"/>
    </source>
</evidence>
<feature type="region of interest" description="Disordered" evidence="3">
    <location>
        <begin position="232"/>
        <end position="304"/>
    </location>
</feature>
<keyword evidence="7" id="KW-1185">Reference proteome</keyword>
<evidence type="ECO:0000256" key="3">
    <source>
        <dbReference type="SAM" id="MobiDB-lite"/>
    </source>
</evidence>
<keyword evidence="2" id="KW-0843">Virulence</keyword>
<feature type="domain" description="LysM" evidence="5">
    <location>
        <begin position="107"/>
        <end position="155"/>
    </location>
</feature>
<dbReference type="SMART" id="SM00257">
    <property type="entry name" value="LysM"/>
    <property type="match status" value="2"/>
</dbReference>
<dbReference type="Pfam" id="PF25139">
    <property type="entry name" value="LysM14_C"/>
    <property type="match status" value="1"/>
</dbReference>
<dbReference type="InterPro" id="IPR018371">
    <property type="entry name" value="Chitin-binding_1_CS"/>
</dbReference>
<dbReference type="InterPro" id="IPR001002">
    <property type="entry name" value="Chitin-bd_1"/>
</dbReference>
<protein>
    <submittedName>
        <fullName evidence="6">Chitin-binding, type 1</fullName>
    </submittedName>
</protein>
<dbReference type="Gene3D" id="3.30.60.10">
    <property type="entry name" value="Endochitinase-like"/>
    <property type="match status" value="1"/>
</dbReference>
<dbReference type="InterPro" id="IPR057277">
    <property type="entry name" value="LysM_C"/>
</dbReference>
<dbReference type="InterPro" id="IPR018392">
    <property type="entry name" value="LysM"/>
</dbReference>
<dbReference type="Proteomes" id="UP000053732">
    <property type="component" value="Unassembled WGS sequence"/>
</dbReference>
<sequence>MGSFQKGVFLVLCGLRLIHGTVALSVTEPEYNQLENRSQYTYPYTCPSILVGTGDTCDDLASRCSISKESFTSFNPKTVCSSLSHGTPVCCGAGTTVFPPDSGGYCYTYTIRDGDTCAKVAEGYKITEANIETWNTNTTAWYGCNKLQIGGQVCLSEGQPPMPVAIGDAVCGPQVPGTARPKMWTEIASLNPCPAGQCCSTKGKCGTGADFCGSSVSSAPGAVAPPVSATKATSATAKATPKDASATSKAISKATSATPKATSATSKATSAISKATSAMSKATSVKTTSTAKATSATSETKGVPLSPRSVVTMTAAAVTVTAKAQAAKNADPHAFTTDIPLVDVPLTFLHPEDTMSTTAAAPTKTATDAGDFLKAADKISVLASQLRNTIVSTTTTTTKAKPATTAKTSVKSTTTKASVTKTVNGVVTVPSGWSLKMFDGIGCTGSYVLLQGHNKNLEDSDCMKFRSASTLKTDVTDTSVSCRWWTIPSSGNWEWRDCKSDSLNKPKSWIMSNGLCTVSPNTQCDLVNDLSQTYGWRGPGLCHERQTVDPTFGSLKCYVG</sequence>
<dbReference type="PANTHER" id="PTHR47700">
    <property type="entry name" value="V CHITINASE, PUTATIVE (AFU_ORTHOLOGUE AFUA_6G13720)-RELATED"/>
    <property type="match status" value="1"/>
</dbReference>
<evidence type="ECO:0000313" key="7">
    <source>
        <dbReference type="Proteomes" id="UP000053732"/>
    </source>
</evidence>
<dbReference type="SUPFAM" id="SSF57016">
    <property type="entry name" value="Plant lectins/antimicrobial peptides"/>
    <property type="match status" value="1"/>
</dbReference>
<feature type="signal peptide" evidence="4">
    <location>
        <begin position="1"/>
        <end position="23"/>
    </location>
</feature>
<dbReference type="InterPro" id="IPR053214">
    <property type="entry name" value="LysM12-like"/>
</dbReference>
<dbReference type="PROSITE" id="PS51782">
    <property type="entry name" value="LYSM"/>
    <property type="match status" value="2"/>
</dbReference>
<dbReference type="Pfam" id="PF01476">
    <property type="entry name" value="LysM"/>
    <property type="match status" value="2"/>
</dbReference>
<dbReference type="InterPro" id="IPR036861">
    <property type="entry name" value="Endochitinase-like_sf"/>
</dbReference>